<dbReference type="PANTHER" id="PTHR12461:SF105">
    <property type="entry name" value="HYPOXIA-INDUCIBLE FACTOR 1-ALPHA INHIBITOR"/>
    <property type="match status" value="1"/>
</dbReference>
<sequence length="319" mass="35663">MWTISSIAQRDSFTKPTTNDRCFIWQDVAEFAPFALEAAEAFRISAKSAKCQIFCNRPGAVTAVHFDPIDVITVQLTGRKTWRVAPNAFAPAPLEAWSPKEPVPPILRIYSDGATPTGIPDDATEYVLEPGAVLHVPRGYWHETSSDQDSISIHILLIPPLRLDFLLALLRNELLRETYWRESVYDFDDSNWHQAALLEFADALGRINVHDFVRPPITDRPVTPVTSFVRAGQACITIDTLDNSTAQISVTAYGFREITTATLCLDRHLLPACQWLDGLRTTTSVAVDDILIAAPHLSKPDAQQLLALFEQTRLIRRTD</sequence>
<dbReference type="Proteomes" id="UP000503540">
    <property type="component" value="Chromosome"/>
</dbReference>
<proteinExistence type="predicted"/>
<dbReference type="Pfam" id="PF08007">
    <property type="entry name" value="JmjC_2"/>
    <property type="match status" value="1"/>
</dbReference>
<accession>A0A6G9YJ15</accession>
<keyword evidence="3" id="KW-1185">Reference proteome</keyword>
<organism evidence="2 3">
    <name type="scientific">Nocardia arthritidis</name>
    <dbReference type="NCBI Taxonomy" id="228602"/>
    <lineage>
        <taxon>Bacteria</taxon>
        <taxon>Bacillati</taxon>
        <taxon>Actinomycetota</taxon>
        <taxon>Actinomycetes</taxon>
        <taxon>Mycobacteriales</taxon>
        <taxon>Nocardiaceae</taxon>
        <taxon>Nocardia</taxon>
    </lineage>
</organism>
<gene>
    <name evidence="2" type="ORF">F5544_26015</name>
</gene>
<dbReference type="KEGG" id="nah:F5544_26015"/>
<feature type="domain" description="JmjC" evidence="1">
    <location>
        <begin position="13"/>
        <end position="174"/>
    </location>
</feature>
<dbReference type="InterPro" id="IPR003347">
    <property type="entry name" value="JmjC_dom"/>
</dbReference>
<dbReference type="PROSITE" id="PS51184">
    <property type="entry name" value="JMJC"/>
    <property type="match status" value="1"/>
</dbReference>
<dbReference type="PANTHER" id="PTHR12461">
    <property type="entry name" value="HYPOXIA-INDUCIBLE FACTOR 1 ALPHA INHIBITOR-RELATED"/>
    <property type="match status" value="1"/>
</dbReference>
<evidence type="ECO:0000313" key="3">
    <source>
        <dbReference type="Proteomes" id="UP000503540"/>
    </source>
</evidence>
<dbReference type="Gene3D" id="2.60.120.650">
    <property type="entry name" value="Cupin"/>
    <property type="match status" value="1"/>
</dbReference>
<dbReference type="AlphaFoldDB" id="A0A6G9YJ15"/>
<reference evidence="2 3" key="1">
    <citation type="journal article" date="2019" name="ACS Chem. Biol.">
        <title>Identification and Mobilization of a Cryptic Antibiotic Biosynthesis Gene Locus from a Human-Pathogenic Nocardia Isolate.</title>
        <authorList>
            <person name="Herisse M."/>
            <person name="Ishida K."/>
            <person name="Porter J.L."/>
            <person name="Howden B."/>
            <person name="Hertweck C."/>
            <person name="Stinear T.P."/>
            <person name="Pidot S.J."/>
        </authorList>
    </citation>
    <scope>NUCLEOTIDE SEQUENCE [LARGE SCALE GENOMIC DNA]</scope>
    <source>
        <strain evidence="2 3">AUSMDU00012717</strain>
    </source>
</reference>
<evidence type="ECO:0000313" key="2">
    <source>
        <dbReference type="EMBL" id="QIS13057.1"/>
    </source>
</evidence>
<protein>
    <recommendedName>
        <fullName evidence="1">JmjC domain-containing protein</fullName>
    </recommendedName>
</protein>
<dbReference type="SUPFAM" id="SSF51197">
    <property type="entry name" value="Clavaminate synthase-like"/>
    <property type="match status" value="1"/>
</dbReference>
<name>A0A6G9YJ15_9NOCA</name>
<evidence type="ECO:0000259" key="1">
    <source>
        <dbReference type="PROSITE" id="PS51184"/>
    </source>
</evidence>
<dbReference type="EMBL" id="CP046172">
    <property type="protein sequence ID" value="QIS13057.1"/>
    <property type="molecule type" value="Genomic_DNA"/>
</dbReference>